<keyword evidence="1" id="KW-0812">Transmembrane</keyword>
<evidence type="ECO:0000313" key="3">
    <source>
        <dbReference type="Proteomes" id="UP000799424"/>
    </source>
</evidence>
<organism evidence="2 3">
    <name type="scientific">Ophiobolus disseminans</name>
    <dbReference type="NCBI Taxonomy" id="1469910"/>
    <lineage>
        <taxon>Eukaryota</taxon>
        <taxon>Fungi</taxon>
        <taxon>Dikarya</taxon>
        <taxon>Ascomycota</taxon>
        <taxon>Pezizomycotina</taxon>
        <taxon>Dothideomycetes</taxon>
        <taxon>Pleosporomycetidae</taxon>
        <taxon>Pleosporales</taxon>
        <taxon>Pleosporineae</taxon>
        <taxon>Phaeosphaeriaceae</taxon>
        <taxon>Ophiobolus</taxon>
    </lineage>
</organism>
<dbReference type="AlphaFoldDB" id="A0A6A7A1R1"/>
<name>A0A6A7A1R1_9PLEO</name>
<dbReference type="EMBL" id="MU006225">
    <property type="protein sequence ID" value="KAF2827053.1"/>
    <property type="molecule type" value="Genomic_DNA"/>
</dbReference>
<reference evidence="2" key="1">
    <citation type="journal article" date="2020" name="Stud. Mycol.">
        <title>101 Dothideomycetes genomes: a test case for predicting lifestyles and emergence of pathogens.</title>
        <authorList>
            <person name="Haridas S."/>
            <person name="Albert R."/>
            <person name="Binder M."/>
            <person name="Bloem J."/>
            <person name="Labutti K."/>
            <person name="Salamov A."/>
            <person name="Andreopoulos B."/>
            <person name="Baker S."/>
            <person name="Barry K."/>
            <person name="Bills G."/>
            <person name="Bluhm B."/>
            <person name="Cannon C."/>
            <person name="Castanera R."/>
            <person name="Culley D."/>
            <person name="Daum C."/>
            <person name="Ezra D."/>
            <person name="Gonzalez J."/>
            <person name="Henrissat B."/>
            <person name="Kuo A."/>
            <person name="Liang C."/>
            <person name="Lipzen A."/>
            <person name="Lutzoni F."/>
            <person name="Magnuson J."/>
            <person name="Mondo S."/>
            <person name="Nolan M."/>
            <person name="Ohm R."/>
            <person name="Pangilinan J."/>
            <person name="Park H.-J."/>
            <person name="Ramirez L."/>
            <person name="Alfaro M."/>
            <person name="Sun H."/>
            <person name="Tritt A."/>
            <person name="Yoshinaga Y."/>
            <person name="Zwiers L.-H."/>
            <person name="Turgeon B."/>
            <person name="Goodwin S."/>
            <person name="Spatafora J."/>
            <person name="Crous P."/>
            <person name="Grigoriev I."/>
        </authorList>
    </citation>
    <scope>NUCLEOTIDE SEQUENCE</scope>
    <source>
        <strain evidence="2">CBS 113818</strain>
    </source>
</reference>
<sequence>MGNQRLVHKDEERNLVCFELCYQYRYGWIDPMSISYIHMMREQHGSTYFCINYPTRARSTLMARLNKAPESVHQDFLIDYLAADGSLSQWQLDIGSKRKILIEKEKTYKAMTMKAGFDKETRDLHGMSREWLALREDLVAFDAQLGFLRDAHNMLVDIKPKTTKWNVAGIHEACNPFDVLVSQAGICSRWTLVYRDRTDICIQMLFHLSNQRIATSSQQIAHQTQKDSASMITLAAVTMIFLPGTFISAILSTTMFDYGHDGVQVSQQWWILLITTFLLTGLVFGAWYRWQYVWVPGHVEARKVGDVEE</sequence>
<keyword evidence="1" id="KW-1133">Transmembrane helix</keyword>
<proteinExistence type="predicted"/>
<evidence type="ECO:0008006" key="4">
    <source>
        <dbReference type="Google" id="ProtNLM"/>
    </source>
</evidence>
<evidence type="ECO:0000256" key="1">
    <source>
        <dbReference type="SAM" id="Phobius"/>
    </source>
</evidence>
<evidence type="ECO:0000313" key="2">
    <source>
        <dbReference type="EMBL" id="KAF2827053.1"/>
    </source>
</evidence>
<feature type="transmembrane region" description="Helical" evidence="1">
    <location>
        <begin position="268"/>
        <end position="288"/>
    </location>
</feature>
<gene>
    <name evidence="2" type="ORF">CC86DRAFT_350313</name>
</gene>
<keyword evidence="3" id="KW-1185">Reference proteome</keyword>
<keyword evidence="1" id="KW-0472">Membrane</keyword>
<dbReference type="Gene3D" id="1.20.58.340">
    <property type="entry name" value="Magnesium transport protein CorA, transmembrane region"/>
    <property type="match status" value="1"/>
</dbReference>
<feature type="transmembrane region" description="Helical" evidence="1">
    <location>
        <begin position="232"/>
        <end position="256"/>
    </location>
</feature>
<dbReference type="Proteomes" id="UP000799424">
    <property type="component" value="Unassembled WGS sequence"/>
</dbReference>
<accession>A0A6A7A1R1</accession>
<dbReference type="OrthoDB" id="5392974at2759"/>
<protein>
    <recommendedName>
        <fullName evidence="4">Cora-domain-containing protein</fullName>
    </recommendedName>
</protein>